<gene>
    <name evidence="2" type="ORF">K432DRAFT_385829</name>
</gene>
<name>A0A8E2JBH9_9PEZI</name>
<reference evidence="2 3" key="1">
    <citation type="journal article" date="2016" name="Nat. Commun.">
        <title>Ectomycorrhizal ecology is imprinted in the genome of the dominant symbiotic fungus Cenococcum geophilum.</title>
        <authorList>
            <consortium name="DOE Joint Genome Institute"/>
            <person name="Peter M."/>
            <person name="Kohler A."/>
            <person name="Ohm R.A."/>
            <person name="Kuo A."/>
            <person name="Krutzmann J."/>
            <person name="Morin E."/>
            <person name="Arend M."/>
            <person name="Barry K.W."/>
            <person name="Binder M."/>
            <person name="Choi C."/>
            <person name="Clum A."/>
            <person name="Copeland A."/>
            <person name="Grisel N."/>
            <person name="Haridas S."/>
            <person name="Kipfer T."/>
            <person name="LaButti K."/>
            <person name="Lindquist E."/>
            <person name="Lipzen A."/>
            <person name="Maire R."/>
            <person name="Meier B."/>
            <person name="Mihaltcheva S."/>
            <person name="Molinier V."/>
            <person name="Murat C."/>
            <person name="Poggeler S."/>
            <person name="Quandt C.A."/>
            <person name="Sperisen C."/>
            <person name="Tritt A."/>
            <person name="Tisserant E."/>
            <person name="Crous P.W."/>
            <person name="Henrissat B."/>
            <person name="Nehls U."/>
            <person name="Egli S."/>
            <person name="Spatafora J.W."/>
            <person name="Grigoriev I.V."/>
            <person name="Martin F.M."/>
        </authorList>
    </citation>
    <scope>NUCLEOTIDE SEQUENCE [LARGE SCALE GENOMIC DNA]</scope>
    <source>
        <strain evidence="2 3">CBS 459.81</strain>
    </source>
</reference>
<evidence type="ECO:0000313" key="2">
    <source>
        <dbReference type="EMBL" id="OCK75919.1"/>
    </source>
</evidence>
<dbReference type="AlphaFoldDB" id="A0A8E2JBH9"/>
<dbReference type="EMBL" id="KV745261">
    <property type="protein sequence ID" value="OCK75919.1"/>
    <property type="molecule type" value="Genomic_DNA"/>
</dbReference>
<dbReference type="InterPro" id="IPR000719">
    <property type="entry name" value="Prot_kinase_dom"/>
</dbReference>
<protein>
    <recommendedName>
        <fullName evidence="1">Protein kinase domain-containing protein</fullName>
    </recommendedName>
</protein>
<dbReference type="GO" id="GO:0004672">
    <property type="term" value="F:protein kinase activity"/>
    <property type="evidence" value="ECO:0007669"/>
    <property type="project" value="InterPro"/>
</dbReference>
<keyword evidence="3" id="KW-1185">Reference proteome</keyword>
<accession>A0A8E2JBH9</accession>
<dbReference type="SUPFAM" id="SSF56112">
    <property type="entry name" value="Protein kinase-like (PK-like)"/>
    <property type="match status" value="1"/>
</dbReference>
<evidence type="ECO:0000313" key="3">
    <source>
        <dbReference type="Proteomes" id="UP000250266"/>
    </source>
</evidence>
<dbReference type="GO" id="GO:0005524">
    <property type="term" value="F:ATP binding"/>
    <property type="evidence" value="ECO:0007669"/>
    <property type="project" value="InterPro"/>
</dbReference>
<dbReference type="PROSITE" id="PS50011">
    <property type="entry name" value="PROTEIN_KINASE_DOM"/>
    <property type="match status" value="1"/>
</dbReference>
<feature type="non-terminal residue" evidence="2">
    <location>
        <position position="160"/>
    </location>
</feature>
<organism evidence="2 3">
    <name type="scientific">Lepidopterella palustris CBS 459.81</name>
    <dbReference type="NCBI Taxonomy" id="1314670"/>
    <lineage>
        <taxon>Eukaryota</taxon>
        <taxon>Fungi</taxon>
        <taxon>Dikarya</taxon>
        <taxon>Ascomycota</taxon>
        <taxon>Pezizomycotina</taxon>
        <taxon>Dothideomycetes</taxon>
        <taxon>Pleosporomycetidae</taxon>
        <taxon>Mytilinidiales</taxon>
        <taxon>Argynnaceae</taxon>
        <taxon>Lepidopterella</taxon>
    </lineage>
</organism>
<dbReference type="OrthoDB" id="4062651at2759"/>
<dbReference type="Proteomes" id="UP000250266">
    <property type="component" value="Unassembled WGS sequence"/>
</dbReference>
<dbReference type="Gene3D" id="1.10.510.10">
    <property type="entry name" value="Transferase(Phosphotransferase) domain 1"/>
    <property type="match status" value="1"/>
</dbReference>
<sequence length="160" mass="18439">RTIVVKQARANSALNIYLKRDLTSLSKVTDYKTGEFLRSTIQKYDLIILYANNKYKIKLVPRILFKEAKVLKFLKQYPHPNIVKYHGYIYRYKDIPYNLNITACINGIRAGIRHLYSLRLAHNDLNPTNIALNGNDNPIILDFGSCKKFGKELLLGGTYS</sequence>
<evidence type="ECO:0000259" key="1">
    <source>
        <dbReference type="PROSITE" id="PS50011"/>
    </source>
</evidence>
<dbReference type="InterPro" id="IPR011009">
    <property type="entry name" value="Kinase-like_dom_sf"/>
</dbReference>
<feature type="domain" description="Protein kinase" evidence="1">
    <location>
        <begin position="1"/>
        <end position="160"/>
    </location>
</feature>
<proteinExistence type="predicted"/>